<dbReference type="Pfam" id="PF25917">
    <property type="entry name" value="BSH_RND"/>
    <property type="match status" value="1"/>
</dbReference>
<dbReference type="Gene3D" id="2.40.30.170">
    <property type="match status" value="1"/>
</dbReference>
<evidence type="ECO:0000313" key="5">
    <source>
        <dbReference type="Proteomes" id="UP000294562"/>
    </source>
</evidence>
<feature type="domain" description="Multidrug resistance protein MdtA-like barrel-sandwich hybrid" evidence="3">
    <location>
        <begin position="101"/>
        <end position="211"/>
    </location>
</feature>
<dbReference type="SUPFAM" id="SSF111369">
    <property type="entry name" value="HlyD-like secretion proteins"/>
    <property type="match status" value="1"/>
</dbReference>
<dbReference type="PANTHER" id="PTHR30469">
    <property type="entry name" value="MULTIDRUG RESISTANCE PROTEIN MDTA"/>
    <property type="match status" value="1"/>
</dbReference>
<dbReference type="AlphaFoldDB" id="A0A4R6B4W6"/>
<dbReference type="InterPro" id="IPR058625">
    <property type="entry name" value="MdtA-like_BSH"/>
</dbReference>
<organism evidence="4 5">
    <name type="scientific">Meridianimarinicoccus aquatilis</name>
    <dbReference type="NCBI Taxonomy" id="2552766"/>
    <lineage>
        <taxon>Bacteria</taxon>
        <taxon>Pseudomonadati</taxon>
        <taxon>Pseudomonadota</taxon>
        <taxon>Alphaproteobacteria</taxon>
        <taxon>Rhodobacterales</taxon>
        <taxon>Paracoccaceae</taxon>
        <taxon>Meridianimarinicoccus</taxon>
    </lineage>
</organism>
<evidence type="ECO:0000259" key="3">
    <source>
        <dbReference type="Pfam" id="PF25917"/>
    </source>
</evidence>
<name>A0A4R6B4W6_9RHOB</name>
<keyword evidence="5" id="KW-1185">Reference proteome</keyword>
<dbReference type="Proteomes" id="UP000294562">
    <property type="component" value="Unassembled WGS sequence"/>
</dbReference>
<feature type="transmembrane region" description="Helical" evidence="2">
    <location>
        <begin position="44"/>
        <end position="64"/>
    </location>
</feature>
<dbReference type="InterPro" id="IPR006143">
    <property type="entry name" value="RND_pump_MFP"/>
</dbReference>
<reference evidence="4 5" key="1">
    <citation type="submission" date="2019-03" db="EMBL/GenBank/DDBJ databases">
        <title>Rhodobacteraceae bacterium SM1902, a new member of the family Rhodobacteraceae isolated from Yantai.</title>
        <authorList>
            <person name="Sun Y."/>
        </authorList>
    </citation>
    <scope>NUCLEOTIDE SEQUENCE [LARGE SCALE GENOMIC DNA]</scope>
    <source>
        <strain evidence="4 5">SM1902</strain>
    </source>
</reference>
<gene>
    <name evidence="4" type="ORF">E2L05_05740</name>
</gene>
<dbReference type="GO" id="GO:1990281">
    <property type="term" value="C:efflux pump complex"/>
    <property type="evidence" value="ECO:0007669"/>
    <property type="project" value="TreeGrafter"/>
</dbReference>
<dbReference type="PANTHER" id="PTHR30469:SF20">
    <property type="entry name" value="EFFLUX RND TRANSPORTER PERIPLASMIC ADAPTOR SUBUNIT"/>
    <property type="match status" value="1"/>
</dbReference>
<comment type="caution">
    <text evidence="4">The sequence shown here is derived from an EMBL/GenBank/DDBJ whole genome shotgun (WGS) entry which is preliminary data.</text>
</comment>
<dbReference type="EMBL" id="SMZO01000009">
    <property type="protein sequence ID" value="TDL90426.1"/>
    <property type="molecule type" value="Genomic_DNA"/>
</dbReference>
<dbReference type="Gene3D" id="2.40.50.100">
    <property type="match status" value="1"/>
</dbReference>
<keyword evidence="2" id="KW-0472">Membrane</keyword>
<keyword evidence="2" id="KW-1133">Transmembrane helix</keyword>
<sequence length="400" mass="43222">MNRSVQFTVDPRCKPHISDIILHPDPRNDMSHPSRPARLMRGGFIALTATALALGLGLVGTLPAQEPEPEAILRPVRLVTVEPPHSSVQRQFYGQVVARQTVDLAFQVGGQLVQLPVLNGQTVSEGDLLAQLDLEPFERAVSRAELNLTQAQRDFDRVQKLTESNVASEARFDEVQTALDLSKLALREARDARDDATLNASFDGLVAQRLVANYTTVAQGTPVLRLHDMSQPRVEIDVPERLFRSAGRLDGLTFTADLGEGFVDIPLTIAEYTAETRGVSQSYAVDLAIPNLEGFTALPGRTATVEASLPTSENSTLVVPVTAMIHTPERATQVMIFEPAGAQSGTVRAIPVTIQTREGADLGIAPGEALQPGMEIVSAGAHLLSEGQTVRRFTGYREGN</sequence>
<dbReference type="NCBIfam" id="TIGR01730">
    <property type="entry name" value="RND_mfp"/>
    <property type="match status" value="1"/>
</dbReference>
<dbReference type="Gene3D" id="2.40.420.20">
    <property type="match status" value="1"/>
</dbReference>
<keyword evidence="2" id="KW-0812">Transmembrane</keyword>
<evidence type="ECO:0000256" key="2">
    <source>
        <dbReference type="SAM" id="Phobius"/>
    </source>
</evidence>
<dbReference type="GO" id="GO:0015562">
    <property type="term" value="F:efflux transmembrane transporter activity"/>
    <property type="evidence" value="ECO:0007669"/>
    <property type="project" value="TreeGrafter"/>
</dbReference>
<evidence type="ECO:0000313" key="4">
    <source>
        <dbReference type="EMBL" id="TDL90426.1"/>
    </source>
</evidence>
<comment type="similarity">
    <text evidence="1">Belongs to the membrane fusion protein (MFP) (TC 8.A.1) family.</text>
</comment>
<proteinExistence type="inferred from homology"/>
<dbReference type="Gene3D" id="1.10.287.470">
    <property type="entry name" value="Helix hairpin bin"/>
    <property type="match status" value="1"/>
</dbReference>
<protein>
    <submittedName>
        <fullName evidence="4">Efflux RND transporter periplasmic adaptor subunit</fullName>
    </submittedName>
</protein>
<evidence type="ECO:0000256" key="1">
    <source>
        <dbReference type="ARBA" id="ARBA00009477"/>
    </source>
</evidence>
<accession>A0A4R6B4W6</accession>
<dbReference type="OrthoDB" id="9813967at2"/>